<protein>
    <submittedName>
        <fullName evidence="2">Transcriptional regulator, AbiEi antitoxin, Type IV TA system</fullName>
    </submittedName>
</protein>
<organism evidence="2 3">
    <name type="scientific">Nesterenkonia sandarakina</name>
    <dbReference type="NCBI Taxonomy" id="272918"/>
    <lineage>
        <taxon>Bacteria</taxon>
        <taxon>Bacillati</taxon>
        <taxon>Actinomycetota</taxon>
        <taxon>Actinomycetes</taxon>
        <taxon>Micrococcales</taxon>
        <taxon>Micrococcaceae</taxon>
        <taxon>Nesterenkonia</taxon>
    </lineage>
</organism>
<dbReference type="OrthoDB" id="3234479at2"/>
<gene>
    <name evidence="2" type="ORF">BCL67_103196</name>
</gene>
<proteinExistence type="predicted"/>
<dbReference type="AlphaFoldDB" id="A0A2T0YRL0"/>
<dbReference type="SUPFAM" id="SSF52980">
    <property type="entry name" value="Restriction endonuclease-like"/>
    <property type="match status" value="1"/>
</dbReference>
<evidence type="ECO:0000313" key="2">
    <source>
        <dbReference type="EMBL" id="PRZ18210.1"/>
    </source>
</evidence>
<dbReference type="InterPro" id="IPR011335">
    <property type="entry name" value="Restrct_endonuc-II-like"/>
</dbReference>
<comment type="caution">
    <text evidence="2">The sequence shown here is derived from an EMBL/GenBank/DDBJ whole genome shotgun (WGS) entry which is preliminary data.</text>
</comment>
<evidence type="ECO:0000256" key="1">
    <source>
        <dbReference type="SAM" id="MobiDB-lite"/>
    </source>
</evidence>
<evidence type="ECO:0000313" key="3">
    <source>
        <dbReference type="Proteomes" id="UP000238217"/>
    </source>
</evidence>
<dbReference type="Proteomes" id="UP000238217">
    <property type="component" value="Unassembled WGS sequence"/>
</dbReference>
<accession>A0A2T0YRL0</accession>
<dbReference type="EMBL" id="PVTY01000003">
    <property type="protein sequence ID" value="PRZ18210.1"/>
    <property type="molecule type" value="Genomic_DNA"/>
</dbReference>
<feature type="region of interest" description="Disordered" evidence="1">
    <location>
        <begin position="1"/>
        <end position="20"/>
    </location>
</feature>
<sequence length="314" mass="35532">MRLPGELPSQLTGPSFNHADLANAGVSRDRVRRRDIVALSRGIYAQEHVLPEPGDARHLHQALTLARSLPDVWISHVTAARIHQLPLPDRLLRETTVHLSHAAGTTRRIRRPEVTSHRVRVLPEQLVRWKGAWLSSRVRTWWDLATLLTEKELVVVGDHLLRRPYRSFEARSTPFAVVTELQRIVEQMGKVPGRRPALAALALMRVGSDSATETRLRLALVRAGLPEPALQVPARPDWRHSPCADMGYPDWRIALEYDGGTHFTPEKARSDQRRDNIFISAGWTVLHFNAVDDAEGFSSAVRQVRELIARRRTV</sequence>
<name>A0A2T0YRL0_9MICC</name>
<dbReference type="RefSeq" id="WP_106122097.1">
    <property type="nucleotide sequence ID" value="NZ_PVTY01000003.1"/>
</dbReference>
<reference evidence="2 3" key="1">
    <citation type="submission" date="2018-03" db="EMBL/GenBank/DDBJ databases">
        <title>Comparative analysis of microorganisms from saline springs in Andes Mountain Range, Colombia.</title>
        <authorList>
            <person name="Rubin E."/>
        </authorList>
    </citation>
    <scope>NUCLEOTIDE SEQUENCE [LARGE SCALE GENOMIC DNA]</scope>
    <source>
        <strain evidence="2 3">CG 35</strain>
    </source>
</reference>
<keyword evidence="3" id="KW-1185">Reference proteome</keyword>
<dbReference type="Gene3D" id="3.40.960.10">
    <property type="entry name" value="VSR Endonuclease"/>
    <property type="match status" value="1"/>
</dbReference>